<gene>
    <name evidence="2" type="ORF">H5410_038504</name>
</gene>
<keyword evidence="3" id="KW-1185">Reference proteome</keyword>
<organism evidence="2 3">
    <name type="scientific">Solanum commersonii</name>
    <name type="common">Commerson's wild potato</name>
    <name type="synonym">Commerson's nightshade</name>
    <dbReference type="NCBI Taxonomy" id="4109"/>
    <lineage>
        <taxon>Eukaryota</taxon>
        <taxon>Viridiplantae</taxon>
        <taxon>Streptophyta</taxon>
        <taxon>Embryophyta</taxon>
        <taxon>Tracheophyta</taxon>
        <taxon>Spermatophyta</taxon>
        <taxon>Magnoliopsida</taxon>
        <taxon>eudicotyledons</taxon>
        <taxon>Gunneridae</taxon>
        <taxon>Pentapetalae</taxon>
        <taxon>asterids</taxon>
        <taxon>lamiids</taxon>
        <taxon>Solanales</taxon>
        <taxon>Solanaceae</taxon>
        <taxon>Solanoideae</taxon>
        <taxon>Solaneae</taxon>
        <taxon>Solanum</taxon>
    </lineage>
</organism>
<keyword evidence="1" id="KW-0812">Transmembrane</keyword>
<evidence type="ECO:0000256" key="1">
    <source>
        <dbReference type="SAM" id="Phobius"/>
    </source>
</evidence>
<accession>A0A9J5YCH3</accession>
<feature type="transmembrane region" description="Helical" evidence="1">
    <location>
        <begin position="21"/>
        <end position="43"/>
    </location>
</feature>
<sequence>MRPSPIMKNAYHHYPNSETEIHWYSVVLKFSGSVSTGISIFVYPRSQVLTPGLDVEYQR</sequence>
<proteinExistence type="predicted"/>
<dbReference type="EMBL" id="JACXVP010000007">
    <property type="protein sequence ID" value="KAG5597272.1"/>
    <property type="molecule type" value="Genomic_DNA"/>
</dbReference>
<dbReference type="AlphaFoldDB" id="A0A9J5YCH3"/>
<name>A0A9J5YCH3_SOLCO</name>
<evidence type="ECO:0000313" key="3">
    <source>
        <dbReference type="Proteomes" id="UP000824120"/>
    </source>
</evidence>
<keyword evidence="1" id="KW-1133">Transmembrane helix</keyword>
<reference evidence="2 3" key="1">
    <citation type="submission" date="2020-09" db="EMBL/GenBank/DDBJ databases">
        <title>De no assembly of potato wild relative species, Solanum commersonii.</title>
        <authorList>
            <person name="Cho K."/>
        </authorList>
    </citation>
    <scope>NUCLEOTIDE SEQUENCE [LARGE SCALE GENOMIC DNA]</scope>
    <source>
        <strain evidence="2">LZ3.2</strain>
        <tissue evidence="2">Leaf</tissue>
    </source>
</reference>
<protein>
    <submittedName>
        <fullName evidence="2">Uncharacterized protein</fullName>
    </submittedName>
</protein>
<keyword evidence="1" id="KW-0472">Membrane</keyword>
<dbReference type="Proteomes" id="UP000824120">
    <property type="component" value="Chromosome 7"/>
</dbReference>
<comment type="caution">
    <text evidence="2">The sequence shown here is derived from an EMBL/GenBank/DDBJ whole genome shotgun (WGS) entry which is preliminary data.</text>
</comment>
<evidence type="ECO:0000313" key="2">
    <source>
        <dbReference type="EMBL" id="KAG5597272.1"/>
    </source>
</evidence>